<evidence type="ECO:0000313" key="6">
    <source>
        <dbReference type="EMBL" id="SVC32085.1"/>
    </source>
</evidence>
<dbReference type="PROSITE" id="PS50991">
    <property type="entry name" value="PYR_CT"/>
    <property type="match status" value="1"/>
</dbReference>
<dbReference type="Pfam" id="PF00682">
    <property type="entry name" value="HMGL-like"/>
    <property type="match status" value="1"/>
</dbReference>
<keyword evidence="4" id="KW-0456">Lyase</keyword>
<keyword evidence="2" id="KW-0808">Transferase</keyword>
<feature type="domain" description="Pyruvate carboxyltransferase" evidence="5">
    <location>
        <begin position="6"/>
        <end position="273"/>
    </location>
</feature>
<evidence type="ECO:0000256" key="1">
    <source>
        <dbReference type="ARBA" id="ARBA00009405"/>
    </source>
</evidence>
<evidence type="ECO:0000256" key="4">
    <source>
        <dbReference type="ARBA" id="ARBA00023239"/>
    </source>
</evidence>
<dbReference type="PANTHER" id="PTHR42738">
    <property type="entry name" value="HYDROXYMETHYLGLUTARYL-COA LYASE"/>
    <property type="match status" value="1"/>
</dbReference>
<comment type="similarity">
    <text evidence="1">Belongs to the HMG-CoA lyase family.</text>
</comment>
<organism evidence="6">
    <name type="scientific">marine metagenome</name>
    <dbReference type="NCBI Taxonomy" id="408172"/>
    <lineage>
        <taxon>unclassified sequences</taxon>
        <taxon>metagenomes</taxon>
        <taxon>ecological metagenomes</taxon>
    </lineage>
</organism>
<dbReference type="GO" id="GO:0046912">
    <property type="term" value="F:acyltransferase activity, acyl groups converted into alkyl on transfer"/>
    <property type="evidence" value="ECO:0007669"/>
    <property type="project" value="InterPro"/>
</dbReference>
<evidence type="ECO:0000256" key="3">
    <source>
        <dbReference type="ARBA" id="ARBA00022723"/>
    </source>
</evidence>
<keyword evidence="3" id="KW-0479">Metal-binding</keyword>
<dbReference type="InterPro" id="IPR002034">
    <property type="entry name" value="AIPM/Hcit_synth_CS"/>
</dbReference>
<accession>A0A382L8E0</accession>
<dbReference type="EMBL" id="UINC01084970">
    <property type="protein sequence ID" value="SVC32085.1"/>
    <property type="molecule type" value="Genomic_DNA"/>
</dbReference>
<dbReference type="PANTHER" id="PTHR42738:SF7">
    <property type="entry name" value="HYDROXYMETHYLGLUTARYL-COA LYASE"/>
    <property type="match status" value="1"/>
</dbReference>
<dbReference type="GO" id="GO:0046951">
    <property type="term" value="P:ketone body biosynthetic process"/>
    <property type="evidence" value="ECO:0007669"/>
    <property type="project" value="TreeGrafter"/>
</dbReference>
<dbReference type="InterPro" id="IPR013785">
    <property type="entry name" value="Aldolase_TIM"/>
</dbReference>
<dbReference type="PROSITE" id="PS00815">
    <property type="entry name" value="AIPM_HOMOCIT_SYNTH_1"/>
    <property type="match status" value="1"/>
</dbReference>
<dbReference type="GO" id="GO:0006552">
    <property type="term" value="P:L-leucine catabolic process"/>
    <property type="evidence" value="ECO:0007669"/>
    <property type="project" value="TreeGrafter"/>
</dbReference>
<protein>
    <recommendedName>
        <fullName evidence="5">Pyruvate carboxyltransferase domain-containing protein</fullName>
    </recommendedName>
</protein>
<proteinExistence type="inferred from homology"/>
<dbReference type="GO" id="GO:0046872">
    <property type="term" value="F:metal ion binding"/>
    <property type="evidence" value="ECO:0007669"/>
    <property type="project" value="UniProtKB-KW"/>
</dbReference>
<dbReference type="InterPro" id="IPR000891">
    <property type="entry name" value="PYR_CT"/>
</dbReference>
<dbReference type="AlphaFoldDB" id="A0A382L8E0"/>
<reference evidence="6" key="1">
    <citation type="submission" date="2018-05" db="EMBL/GenBank/DDBJ databases">
        <authorList>
            <person name="Lanie J.A."/>
            <person name="Ng W.-L."/>
            <person name="Kazmierczak K.M."/>
            <person name="Andrzejewski T.M."/>
            <person name="Davidsen T.M."/>
            <person name="Wayne K.J."/>
            <person name="Tettelin H."/>
            <person name="Glass J.I."/>
            <person name="Rusch D."/>
            <person name="Podicherti R."/>
            <person name="Tsui H.-C.T."/>
            <person name="Winkler M.E."/>
        </authorList>
    </citation>
    <scope>NUCLEOTIDE SEQUENCE</scope>
</reference>
<dbReference type="SUPFAM" id="SSF51569">
    <property type="entry name" value="Aldolase"/>
    <property type="match status" value="1"/>
</dbReference>
<evidence type="ECO:0000256" key="2">
    <source>
        <dbReference type="ARBA" id="ARBA00022679"/>
    </source>
</evidence>
<sequence>MIPKNITLNEVGLREGFQNLRRVYSTKLKLTVLDGLLQAGMRHIQLGSFVHPKVLPQMADAEVLFDSAPQLDNVVYSGFILNEQGLTRAIDCGVKKVETSMSLHESYGFKNTGMKSDRAYEEMNRLVRLAHQHDISIRVGLQCTWGVANEAGLGLDTVLSYIDKLMALDPDKICLADTAGLATPEMIKEYLDIIIPRIGGKPLVLHFHETRQGVLENIQAAIQMGVREFDSSLGGLGGSPFIVNTTGNIATEDVVKIMDEVGIYTGLDRPCLIETASQLKRMLQSTVLKSAI</sequence>
<evidence type="ECO:0000259" key="5">
    <source>
        <dbReference type="PROSITE" id="PS50991"/>
    </source>
</evidence>
<dbReference type="Gene3D" id="3.20.20.70">
    <property type="entry name" value="Aldolase class I"/>
    <property type="match status" value="1"/>
</dbReference>
<dbReference type="InterPro" id="IPR043594">
    <property type="entry name" value="HMGL"/>
</dbReference>
<name>A0A382L8E0_9ZZZZ</name>
<gene>
    <name evidence="6" type="ORF">METZ01_LOCUS284939</name>
</gene>
<dbReference type="GO" id="GO:0004419">
    <property type="term" value="F:hydroxymethylglutaryl-CoA lyase activity"/>
    <property type="evidence" value="ECO:0007669"/>
    <property type="project" value="TreeGrafter"/>
</dbReference>